<feature type="region of interest" description="Disordered" evidence="1">
    <location>
        <begin position="157"/>
        <end position="224"/>
    </location>
</feature>
<proteinExistence type="predicted"/>
<dbReference type="Gramene" id="PSS24845">
    <property type="protein sequence ID" value="PSS24845"/>
    <property type="gene ID" value="CEY00_Acc09405"/>
</dbReference>
<organism evidence="2 3">
    <name type="scientific">Actinidia chinensis var. chinensis</name>
    <name type="common">Chinese soft-hair kiwi</name>
    <dbReference type="NCBI Taxonomy" id="1590841"/>
    <lineage>
        <taxon>Eukaryota</taxon>
        <taxon>Viridiplantae</taxon>
        <taxon>Streptophyta</taxon>
        <taxon>Embryophyta</taxon>
        <taxon>Tracheophyta</taxon>
        <taxon>Spermatophyta</taxon>
        <taxon>Magnoliopsida</taxon>
        <taxon>eudicotyledons</taxon>
        <taxon>Gunneridae</taxon>
        <taxon>Pentapetalae</taxon>
        <taxon>asterids</taxon>
        <taxon>Ericales</taxon>
        <taxon>Actinidiaceae</taxon>
        <taxon>Actinidia</taxon>
    </lineage>
</organism>
<reference evidence="3" key="2">
    <citation type="journal article" date="2018" name="BMC Genomics">
        <title>A manually annotated Actinidia chinensis var. chinensis (kiwifruit) genome highlights the challenges associated with draft genomes and gene prediction in plants.</title>
        <authorList>
            <person name="Pilkington S.M."/>
            <person name="Crowhurst R."/>
            <person name="Hilario E."/>
            <person name="Nardozza S."/>
            <person name="Fraser L."/>
            <person name="Peng Y."/>
            <person name="Gunaseelan K."/>
            <person name="Simpson R."/>
            <person name="Tahir J."/>
            <person name="Deroles S.C."/>
            <person name="Templeton K."/>
            <person name="Luo Z."/>
            <person name="Davy M."/>
            <person name="Cheng C."/>
            <person name="McNeilage M."/>
            <person name="Scaglione D."/>
            <person name="Liu Y."/>
            <person name="Zhang Q."/>
            <person name="Datson P."/>
            <person name="De Silva N."/>
            <person name="Gardiner S.E."/>
            <person name="Bassett H."/>
            <person name="Chagne D."/>
            <person name="McCallum J."/>
            <person name="Dzierzon H."/>
            <person name="Deng C."/>
            <person name="Wang Y.Y."/>
            <person name="Barron L."/>
            <person name="Manako K."/>
            <person name="Bowen J."/>
            <person name="Foster T.M."/>
            <person name="Erridge Z.A."/>
            <person name="Tiffin H."/>
            <person name="Waite C.N."/>
            <person name="Davies K.M."/>
            <person name="Grierson E.P."/>
            <person name="Laing W.A."/>
            <person name="Kirk R."/>
            <person name="Chen X."/>
            <person name="Wood M."/>
            <person name="Montefiori M."/>
            <person name="Brummell D.A."/>
            <person name="Schwinn K.E."/>
            <person name="Catanach A."/>
            <person name="Fullerton C."/>
            <person name="Li D."/>
            <person name="Meiyalaghan S."/>
            <person name="Nieuwenhuizen N."/>
            <person name="Read N."/>
            <person name="Prakash R."/>
            <person name="Hunter D."/>
            <person name="Zhang H."/>
            <person name="McKenzie M."/>
            <person name="Knabel M."/>
            <person name="Harris A."/>
            <person name="Allan A.C."/>
            <person name="Gleave A."/>
            <person name="Chen A."/>
            <person name="Janssen B.J."/>
            <person name="Plunkett B."/>
            <person name="Ampomah-Dwamena C."/>
            <person name="Voogd C."/>
            <person name="Leif D."/>
            <person name="Lafferty D."/>
            <person name="Souleyre E.J.F."/>
            <person name="Varkonyi-Gasic E."/>
            <person name="Gambi F."/>
            <person name="Hanley J."/>
            <person name="Yao J.L."/>
            <person name="Cheung J."/>
            <person name="David K.M."/>
            <person name="Warren B."/>
            <person name="Marsh K."/>
            <person name="Snowden K.C."/>
            <person name="Lin-Wang K."/>
            <person name="Brian L."/>
            <person name="Martinez-Sanchez M."/>
            <person name="Wang M."/>
            <person name="Ileperuma N."/>
            <person name="Macnee N."/>
            <person name="Campin R."/>
            <person name="McAtee P."/>
            <person name="Drummond R.S.M."/>
            <person name="Espley R.V."/>
            <person name="Ireland H.S."/>
            <person name="Wu R."/>
            <person name="Atkinson R.G."/>
            <person name="Karunairetnam S."/>
            <person name="Bulley S."/>
            <person name="Chunkath S."/>
            <person name="Hanley Z."/>
            <person name="Storey R."/>
            <person name="Thrimawithana A.H."/>
            <person name="Thomson S."/>
            <person name="David C."/>
            <person name="Testolin R."/>
            <person name="Huang H."/>
            <person name="Hellens R.P."/>
            <person name="Schaffer R.J."/>
        </authorList>
    </citation>
    <scope>NUCLEOTIDE SEQUENCE [LARGE SCALE GENOMIC DNA]</scope>
    <source>
        <strain evidence="3">cv. Red5</strain>
    </source>
</reference>
<gene>
    <name evidence="2" type="ORF">CEY00_Acc09405</name>
</gene>
<name>A0A2R6RBD0_ACTCC</name>
<dbReference type="STRING" id="1590841.A0A2R6RBD0"/>
<comment type="caution">
    <text evidence="2">The sequence shown here is derived from an EMBL/GenBank/DDBJ whole genome shotgun (WGS) entry which is preliminary data.</text>
</comment>
<dbReference type="PANTHER" id="PTHR35486:SF1">
    <property type="entry name" value="OS02G0689500 PROTEIN"/>
    <property type="match status" value="1"/>
</dbReference>
<sequence length="282" mass="31355">MRCKKHLTDLSSSVGVCSSCLRERLIALIQAQTQAQDQEDRLKSDPQPPPLAFPRSVSPYICRRKSEISAYNYQHHHTLSDQLFYSTPQIVPTRAIAAETLYEKKKSKFSLISKLFRSKSKKIDSDHTISNSSNTCPASTSSPSWFSYMLSVSDQQKKQSDAGFGRKTGKIRDRGMSPARVSDYGEDEECCEGSSGSSSDKTPPRATPQVRRGSGRPSNSRNMSGLKFCLRPLVRASTNRMPETAFTGEIRVPAKPHLSAAASFCANRSRKLADFGRFNPNY</sequence>
<dbReference type="EMBL" id="NKQK01000008">
    <property type="protein sequence ID" value="PSS24845.1"/>
    <property type="molecule type" value="Genomic_DNA"/>
</dbReference>
<dbReference type="AlphaFoldDB" id="A0A2R6RBD0"/>
<dbReference type="Proteomes" id="UP000241394">
    <property type="component" value="Chromosome LG8"/>
</dbReference>
<keyword evidence="3" id="KW-1185">Reference proteome</keyword>
<reference evidence="2 3" key="1">
    <citation type="submission" date="2017-07" db="EMBL/GenBank/DDBJ databases">
        <title>An improved, manually edited Actinidia chinensis var. chinensis (kiwifruit) genome highlights the challenges associated with draft genomes and gene prediction in plants.</title>
        <authorList>
            <person name="Pilkington S."/>
            <person name="Crowhurst R."/>
            <person name="Hilario E."/>
            <person name="Nardozza S."/>
            <person name="Fraser L."/>
            <person name="Peng Y."/>
            <person name="Gunaseelan K."/>
            <person name="Simpson R."/>
            <person name="Tahir J."/>
            <person name="Deroles S."/>
            <person name="Templeton K."/>
            <person name="Luo Z."/>
            <person name="Davy M."/>
            <person name="Cheng C."/>
            <person name="Mcneilage M."/>
            <person name="Scaglione D."/>
            <person name="Liu Y."/>
            <person name="Zhang Q."/>
            <person name="Datson P."/>
            <person name="De Silva N."/>
            <person name="Gardiner S."/>
            <person name="Bassett H."/>
            <person name="Chagne D."/>
            <person name="Mccallum J."/>
            <person name="Dzierzon H."/>
            <person name="Deng C."/>
            <person name="Wang Y.-Y."/>
            <person name="Barron N."/>
            <person name="Manako K."/>
            <person name="Bowen J."/>
            <person name="Foster T."/>
            <person name="Erridge Z."/>
            <person name="Tiffin H."/>
            <person name="Waite C."/>
            <person name="Davies K."/>
            <person name="Grierson E."/>
            <person name="Laing W."/>
            <person name="Kirk R."/>
            <person name="Chen X."/>
            <person name="Wood M."/>
            <person name="Montefiori M."/>
            <person name="Brummell D."/>
            <person name="Schwinn K."/>
            <person name="Catanach A."/>
            <person name="Fullerton C."/>
            <person name="Li D."/>
            <person name="Meiyalaghan S."/>
            <person name="Nieuwenhuizen N."/>
            <person name="Read N."/>
            <person name="Prakash R."/>
            <person name="Hunter D."/>
            <person name="Zhang H."/>
            <person name="Mckenzie M."/>
            <person name="Knabel M."/>
            <person name="Harris A."/>
            <person name="Allan A."/>
            <person name="Chen A."/>
            <person name="Janssen B."/>
            <person name="Plunkett B."/>
            <person name="Dwamena C."/>
            <person name="Voogd C."/>
            <person name="Leif D."/>
            <person name="Lafferty D."/>
            <person name="Souleyre E."/>
            <person name="Varkonyi-Gasic E."/>
            <person name="Gambi F."/>
            <person name="Hanley J."/>
            <person name="Yao J.-L."/>
            <person name="Cheung J."/>
            <person name="David K."/>
            <person name="Warren B."/>
            <person name="Marsh K."/>
            <person name="Snowden K."/>
            <person name="Lin-Wang K."/>
            <person name="Brian L."/>
            <person name="Martinez-Sanchez M."/>
            <person name="Wang M."/>
            <person name="Ileperuma N."/>
            <person name="Macnee N."/>
            <person name="Campin R."/>
            <person name="Mcatee P."/>
            <person name="Drummond R."/>
            <person name="Espley R."/>
            <person name="Ireland H."/>
            <person name="Wu R."/>
            <person name="Atkinson R."/>
            <person name="Karunairetnam S."/>
            <person name="Bulley S."/>
            <person name="Chunkath S."/>
            <person name="Hanley Z."/>
            <person name="Storey R."/>
            <person name="Thrimawithana A."/>
            <person name="Thomson S."/>
            <person name="David C."/>
            <person name="Testolin R."/>
        </authorList>
    </citation>
    <scope>NUCLEOTIDE SEQUENCE [LARGE SCALE GENOMIC DNA]</scope>
    <source>
        <strain evidence="3">cv. Red5</strain>
        <tissue evidence="2">Young leaf</tissue>
    </source>
</reference>
<dbReference type="InParanoid" id="A0A2R6RBD0"/>
<keyword evidence="2" id="KW-0808">Transferase</keyword>
<accession>A0A2R6RBD0</accession>
<dbReference type="GO" id="GO:0016740">
    <property type="term" value="F:transferase activity"/>
    <property type="evidence" value="ECO:0007669"/>
    <property type="project" value="UniProtKB-KW"/>
</dbReference>
<dbReference type="OMA" id="GDIAYEY"/>
<evidence type="ECO:0000313" key="3">
    <source>
        <dbReference type="Proteomes" id="UP000241394"/>
    </source>
</evidence>
<dbReference type="PANTHER" id="PTHR35486">
    <property type="entry name" value="EXPRESSED PROTEIN"/>
    <property type="match status" value="1"/>
</dbReference>
<dbReference type="FunCoup" id="A0A2R6RBD0">
    <property type="interactions" value="1481"/>
</dbReference>
<evidence type="ECO:0000313" key="2">
    <source>
        <dbReference type="EMBL" id="PSS24845.1"/>
    </source>
</evidence>
<protein>
    <submittedName>
        <fullName evidence="2">Polyribonucleotide nucleotidyltransferase</fullName>
    </submittedName>
</protein>
<feature type="compositionally biased region" description="Low complexity" evidence="1">
    <location>
        <begin position="211"/>
        <end position="224"/>
    </location>
</feature>
<dbReference type="OrthoDB" id="688025at2759"/>
<evidence type="ECO:0000256" key="1">
    <source>
        <dbReference type="SAM" id="MobiDB-lite"/>
    </source>
</evidence>